<reference evidence="1" key="1">
    <citation type="submission" date="2018-11" db="EMBL/GenBank/DDBJ databases">
        <authorList>
            <person name="Alioto T."/>
            <person name="Alioto T."/>
        </authorList>
    </citation>
    <scope>NUCLEOTIDE SEQUENCE</scope>
</reference>
<dbReference type="Proteomes" id="UP000596742">
    <property type="component" value="Unassembled WGS sequence"/>
</dbReference>
<accession>A0A8B6EDB8</accession>
<protein>
    <submittedName>
        <fullName evidence="1">Uncharacterized protein</fullName>
    </submittedName>
</protein>
<dbReference type="OrthoDB" id="10416251at2759"/>
<evidence type="ECO:0000313" key="2">
    <source>
        <dbReference type="Proteomes" id="UP000596742"/>
    </source>
</evidence>
<organism evidence="1 2">
    <name type="scientific">Mytilus galloprovincialis</name>
    <name type="common">Mediterranean mussel</name>
    <dbReference type="NCBI Taxonomy" id="29158"/>
    <lineage>
        <taxon>Eukaryota</taxon>
        <taxon>Metazoa</taxon>
        <taxon>Spiralia</taxon>
        <taxon>Lophotrochozoa</taxon>
        <taxon>Mollusca</taxon>
        <taxon>Bivalvia</taxon>
        <taxon>Autobranchia</taxon>
        <taxon>Pteriomorphia</taxon>
        <taxon>Mytilida</taxon>
        <taxon>Mytiloidea</taxon>
        <taxon>Mytilidae</taxon>
        <taxon>Mytilinae</taxon>
        <taxon>Mytilus</taxon>
    </lineage>
</organism>
<gene>
    <name evidence="1" type="ORF">MGAL_10B036846</name>
</gene>
<feature type="non-terminal residue" evidence="1">
    <location>
        <position position="1"/>
    </location>
</feature>
<name>A0A8B6EDB8_MYTGA</name>
<keyword evidence="2" id="KW-1185">Reference proteome</keyword>
<dbReference type="EMBL" id="UYJE01005023">
    <property type="protein sequence ID" value="VDI33331.1"/>
    <property type="molecule type" value="Genomic_DNA"/>
</dbReference>
<sequence>PNVMASRLTQEEENYVRMSLLLTGISPRAVRALFDREFAPACLDSSMKKEYNKLKDLQKKRIISQSQMNLLIPRFPGK</sequence>
<dbReference type="AlphaFoldDB" id="A0A8B6EDB8"/>
<proteinExistence type="predicted"/>
<comment type="caution">
    <text evidence="1">The sequence shown here is derived from an EMBL/GenBank/DDBJ whole genome shotgun (WGS) entry which is preliminary data.</text>
</comment>
<evidence type="ECO:0000313" key="1">
    <source>
        <dbReference type="EMBL" id="VDI33331.1"/>
    </source>
</evidence>